<reference evidence="2 3" key="1">
    <citation type="submission" date="2024-09" db="EMBL/GenBank/DDBJ databases">
        <title>The Natural Products Discovery Center: Release of the First 8490 Sequenced Strains for Exploring Actinobacteria Biosynthetic Diversity.</title>
        <authorList>
            <person name="Kalkreuter E."/>
            <person name="Kautsar S.A."/>
            <person name="Yang D."/>
            <person name="Bader C.D."/>
            <person name="Teijaro C.N."/>
            <person name="Fluegel L."/>
            <person name="Davis C.M."/>
            <person name="Simpson J.R."/>
            <person name="Lauterbach L."/>
            <person name="Steele A.D."/>
            <person name="Gui C."/>
            <person name="Meng S."/>
            <person name="Li G."/>
            <person name="Viehrig K."/>
            <person name="Ye F."/>
            <person name="Su P."/>
            <person name="Kiefer A.F."/>
            <person name="Nichols A."/>
            <person name="Cepeda A.J."/>
            <person name="Yan W."/>
            <person name="Fan B."/>
            <person name="Jiang Y."/>
            <person name="Adhikari A."/>
            <person name="Zheng C.-J."/>
            <person name="Schuster L."/>
            <person name="Cowan T.M."/>
            <person name="Smanski M.J."/>
            <person name="Chevrette M.G."/>
            <person name="De Carvalho L.P.S."/>
            <person name="Shen B."/>
        </authorList>
    </citation>
    <scope>NUCLEOTIDE SEQUENCE [LARGE SCALE GENOMIC DNA]</scope>
    <source>
        <strain evidence="2 3">NPDC058753</strain>
    </source>
</reference>
<dbReference type="GO" id="GO:0005524">
    <property type="term" value="F:ATP binding"/>
    <property type="evidence" value="ECO:0007669"/>
    <property type="project" value="UniProtKB-KW"/>
</dbReference>
<keyword evidence="2" id="KW-0547">Nucleotide-binding</keyword>
<proteinExistence type="predicted"/>
<sequence length="38" mass="4239">ALQLNTDIPIITLDARRRDSAKSALITLVEHALLARLR</sequence>
<dbReference type="EMBL" id="JBHYPX010000126">
    <property type="protein sequence ID" value="MFE1357115.1"/>
    <property type="molecule type" value="Genomic_DNA"/>
</dbReference>
<gene>
    <name evidence="1" type="ORF">ACFW6T_34655</name>
    <name evidence="2" type="ORF">ACFW6T_35470</name>
</gene>
<accession>A0ABW6GWW5</accession>
<keyword evidence="3" id="KW-1185">Reference proteome</keyword>
<evidence type="ECO:0000313" key="1">
    <source>
        <dbReference type="EMBL" id="MFE1357115.1"/>
    </source>
</evidence>
<organism evidence="2 3">
    <name type="scientific">Kitasatospora phosalacinea</name>
    <dbReference type="NCBI Taxonomy" id="2065"/>
    <lineage>
        <taxon>Bacteria</taxon>
        <taxon>Bacillati</taxon>
        <taxon>Actinomycetota</taxon>
        <taxon>Actinomycetes</taxon>
        <taxon>Kitasatosporales</taxon>
        <taxon>Streptomycetaceae</taxon>
        <taxon>Kitasatospora</taxon>
    </lineage>
</organism>
<protein>
    <submittedName>
        <fullName evidence="2">ATP-binding protein</fullName>
    </submittedName>
</protein>
<feature type="non-terminal residue" evidence="2">
    <location>
        <position position="1"/>
    </location>
</feature>
<name>A0ABW6GWW5_9ACTN</name>
<evidence type="ECO:0000313" key="3">
    <source>
        <dbReference type="Proteomes" id="UP001599542"/>
    </source>
</evidence>
<keyword evidence="2" id="KW-0067">ATP-binding</keyword>
<evidence type="ECO:0000313" key="2">
    <source>
        <dbReference type="EMBL" id="MFE1357277.1"/>
    </source>
</evidence>
<dbReference type="Proteomes" id="UP001599542">
    <property type="component" value="Unassembled WGS sequence"/>
</dbReference>
<comment type="caution">
    <text evidence="2">The sequence shown here is derived from an EMBL/GenBank/DDBJ whole genome shotgun (WGS) entry which is preliminary data.</text>
</comment>
<dbReference type="EMBL" id="JBHYPX010000148">
    <property type="protein sequence ID" value="MFE1357277.1"/>
    <property type="molecule type" value="Genomic_DNA"/>
</dbReference>